<proteinExistence type="predicted"/>
<accession>A0A6J6VE24</accession>
<protein>
    <submittedName>
        <fullName evidence="1">Unannotated protein</fullName>
    </submittedName>
</protein>
<gene>
    <name evidence="1" type="ORF">UFOPK2872_01131</name>
</gene>
<dbReference type="AlphaFoldDB" id="A0A6J6VE24"/>
<sequence length="160" mass="17833">MRTVGLTSPANIDFVRSVNLYDEVLTYDDITSLDQHTKSVLVDMAGNRSVVARTHKHLGQSLLYSSAIGATHWEQTRSSEEITGPPPQFFFAPSQLSKRGKEWGRDELNKRMDDALGLFIGDSHDWLTIEHHTGVDAVSSTYQQLVSGVMRPEVGNILSF</sequence>
<dbReference type="InterPro" id="IPR021276">
    <property type="entry name" value="DUF2855"/>
</dbReference>
<dbReference type="EMBL" id="CAEZZM010000166">
    <property type="protein sequence ID" value="CAB4770592.1"/>
    <property type="molecule type" value="Genomic_DNA"/>
</dbReference>
<dbReference type="Pfam" id="PF11017">
    <property type="entry name" value="DUF2855"/>
    <property type="match status" value="1"/>
</dbReference>
<name>A0A6J6VE24_9ZZZZ</name>
<reference evidence="1" key="1">
    <citation type="submission" date="2020-05" db="EMBL/GenBank/DDBJ databases">
        <authorList>
            <person name="Chiriac C."/>
            <person name="Salcher M."/>
            <person name="Ghai R."/>
            <person name="Kavagutti S V."/>
        </authorList>
    </citation>
    <scope>NUCLEOTIDE SEQUENCE</scope>
</reference>
<organism evidence="1">
    <name type="scientific">freshwater metagenome</name>
    <dbReference type="NCBI Taxonomy" id="449393"/>
    <lineage>
        <taxon>unclassified sequences</taxon>
        <taxon>metagenomes</taxon>
        <taxon>ecological metagenomes</taxon>
    </lineage>
</organism>
<evidence type="ECO:0000313" key="1">
    <source>
        <dbReference type="EMBL" id="CAB4770592.1"/>
    </source>
</evidence>